<keyword evidence="5" id="KW-1185">Reference proteome</keyword>
<accession>A0A2S6GJT0</accession>
<feature type="domain" description="Inosine/uridine-preferring nucleoside hydrolase" evidence="3">
    <location>
        <begin position="3"/>
        <end position="298"/>
    </location>
</feature>
<evidence type="ECO:0000313" key="4">
    <source>
        <dbReference type="EMBL" id="PPK65477.1"/>
    </source>
</evidence>
<dbReference type="PANTHER" id="PTHR12304">
    <property type="entry name" value="INOSINE-URIDINE PREFERRING NUCLEOSIDE HYDROLASE"/>
    <property type="match status" value="1"/>
</dbReference>
<dbReference type="InterPro" id="IPR001910">
    <property type="entry name" value="Inosine/uridine_hydrolase_dom"/>
</dbReference>
<evidence type="ECO:0000256" key="1">
    <source>
        <dbReference type="ARBA" id="ARBA00022801"/>
    </source>
</evidence>
<dbReference type="Pfam" id="PF01156">
    <property type="entry name" value="IU_nuc_hydro"/>
    <property type="match status" value="1"/>
</dbReference>
<comment type="caution">
    <text evidence="4">The sequence shown here is derived from an EMBL/GenBank/DDBJ whole genome shotgun (WGS) entry which is preliminary data.</text>
</comment>
<protein>
    <submittedName>
        <fullName evidence="4">Purine nucleosidase</fullName>
    </submittedName>
</protein>
<dbReference type="InterPro" id="IPR023186">
    <property type="entry name" value="IUNH"/>
</dbReference>
<evidence type="ECO:0000256" key="2">
    <source>
        <dbReference type="ARBA" id="ARBA00023295"/>
    </source>
</evidence>
<reference evidence="4 5" key="1">
    <citation type="submission" date="2018-02" db="EMBL/GenBank/DDBJ databases">
        <title>Genomic Encyclopedia of Archaeal and Bacterial Type Strains, Phase II (KMG-II): from individual species to whole genera.</title>
        <authorList>
            <person name="Goeker M."/>
        </authorList>
    </citation>
    <scope>NUCLEOTIDE SEQUENCE [LARGE SCALE GENOMIC DNA]</scope>
    <source>
        <strain evidence="4 5">YU 961-1</strain>
    </source>
</reference>
<dbReference type="RefSeq" id="WP_104481232.1">
    <property type="nucleotide sequence ID" value="NZ_CP154825.1"/>
</dbReference>
<proteinExistence type="predicted"/>
<dbReference type="InterPro" id="IPR036452">
    <property type="entry name" value="Ribo_hydro-like"/>
</dbReference>
<dbReference type="OrthoDB" id="9797882at2"/>
<dbReference type="GO" id="GO:0008477">
    <property type="term" value="F:purine nucleosidase activity"/>
    <property type="evidence" value="ECO:0007669"/>
    <property type="project" value="TreeGrafter"/>
</dbReference>
<dbReference type="Proteomes" id="UP000239203">
    <property type="component" value="Unassembled WGS sequence"/>
</dbReference>
<dbReference type="AlphaFoldDB" id="A0A2S6GJT0"/>
<keyword evidence="2" id="KW-0326">Glycosidase</keyword>
<evidence type="ECO:0000259" key="3">
    <source>
        <dbReference type="Pfam" id="PF01156"/>
    </source>
</evidence>
<dbReference type="SUPFAM" id="SSF53590">
    <property type="entry name" value="Nucleoside hydrolase"/>
    <property type="match status" value="1"/>
</dbReference>
<keyword evidence="1" id="KW-0378">Hydrolase</keyword>
<gene>
    <name evidence="4" type="ORF">CLV40_114129</name>
</gene>
<dbReference type="Gene3D" id="3.90.245.10">
    <property type="entry name" value="Ribonucleoside hydrolase-like"/>
    <property type="match status" value="1"/>
</dbReference>
<dbReference type="EMBL" id="PTIX01000014">
    <property type="protein sequence ID" value="PPK65477.1"/>
    <property type="molecule type" value="Genomic_DNA"/>
</dbReference>
<sequence>MRLIIDTDPGIDDALALLYLAAQPGVEIAAVGSVHGNAPAPRTAANARRVLDEAGLRDVPVAVGAHRPLAQPLRTSEFVHGDDGLGGEGGDVDVTRGESAAEQLVRLARANPGRFTLLALGPLTNVALALLLEPDLPDLLDAVVVMGGAIRVPGNRTAHAEANVHLDPEAADLVLGAGFRLTLVGLDVTEAVRVDSAWIDALNASPAPVARFSAAALRYYVDFYTKALGYRTFTPHDPLAAAILLDPTLATYDHLAVGVELTGTHTRGRTVADLRGNRAEGTGHRIAVARTVDTARFHSGLLAALTR</sequence>
<organism evidence="4 5">
    <name type="scientific">Actinokineospora auranticolor</name>
    <dbReference type="NCBI Taxonomy" id="155976"/>
    <lineage>
        <taxon>Bacteria</taxon>
        <taxon>Bacillati</taxon>
        <taxon>Actinomycetota</taxon>
        <taxon>Actinomycetes</taxon>
        <taxon>Pseudonocardiales</taxon>
        <taxon>Pseudonocardiaceae</taxon>
        <taxon>Actinokineospora</taxon>
    </lineage>
</organism>
<dbReference type="GO" id="GO:0005829">
    <property type="term" value="C:cytosol"/>
    <property type="evidence" value="ECO:0007669"/>
    <property type="project" value="TreeGrafter"/>
</dbReference>
<evidence type="ECO:0000313" key="5">
    <source>
        <dbReference type="Proteomes" id="UP000239203"/>
    </source>
</evidence>
<name>A0A2S6GJT0_9PSEU</name>
<dbReference type="GO" id="GO:0006152">
    <property type="term" value="P:purine nucleoside catabolic process"/>
    <property type="evidence" value="ECO:0007669"/>
    <property type="project" value="TreeGrafter"/>
</dbReference>
<dbReference type="PANTHER" id="PTHR12304:SF4">
    <property type="entry name" value="URIDINE NUCLEOSIDASE"/>
    <property type="match status" value="1"/>
</dbReference>